<dbReference type="OrthoDB" id="8068875at2759"/>
<sequence length="208" mass="24790">MSSNTVNVLNWRRVVWLEDPLYTFFLSSIRDIVKVVGIARCKKNVANELLELNDAFIFIREDVVIDLSPRYMCLVRALLPQHFDSKSGKAVYDREYIESFHHILSDLLIILYDFLDKTEQCLRKLEGKLLINEGKLIVLWWFQYLVILKELNNISKLFNSSEVFWQKFSQQKLSLCFLIGIYAKSFDDYWWMIEQKEVNNFKVRDISQ</sequence>
<dbReference type="Proteomes" id="UP000824120">
    <property type="component" value="Chromosome 12"/>
</dbReference>
<evidence type="ECO:0000313" key="1">
    <source>
        <dbReference type="EMBL" id="KAG5572225.1"/>
    </source>
</evidence>
<accession>A0A9J5W9G8</accession>
<dbReference type="AlphaFoldDB" id="A0A9J5W9G8"/>
<keyword evidence="2" id="KW-1185">Reference proteome</keyword>
<name>A0A9J5W9G8_SOLCO</name>
<reference evidence="1 2" key="1">
    <citation type="submission" date="2020-09" db="EMBL/GenBank/DDBJ databases">
        <title>De no assembly of potato wild relative species, Solanum commersonii.</title>
        <authorList>
            <person name="Cho K."/>
        </authorList>
    </citation>
    <scope>NUCLEOTIDE SEQUENCE [LARGE SCALE GENOMIC DNA]</scope>
    <source>
        <strain evidence="1">LZ3.2</strain>
        <tissue evidence="1">Leaf</tissue>
    </source>
</reference>
<comment type="caution">
    <text evidence="1">The sequence shown here is derived from an EMBL/GenBank/DDBJ whole genome shotgun (WGS) entry which is preliminary data.</text>
</comment>
<proteinExistence type="predicted"/>
<dbReference type="EMBL" id="JACXVP010000012">
    <property type="protein sequence ID" value="KAG5572225.1"/>
    <property type="molecule type" value="Genomic_DNA"/>
</dbReference>
<protein>
    <submittedName>
        <fullName evidence="1">Uncharacterized protein</fullName>
    </submittedName>
</protein>
<organism evidence="1 2">
    <name type="scientific">Solanum commersonii</name>
    <name type="common">Commerson's wild potato</name>
    <name type="synonym">Commerson's nightshade</name>
    <dbReference type="NCBI Taxonomy" id="4109"/>
    <lineage>
        <taxon>Eukaryota</taxon>
        <taxon>Viridiplantae</taxon>
        <taxon>Streptophyta</taxon>
        <taxon>Embryophyta</taxon>
        <taxon>Tracheophyta</taxon>
        <taxon>Spermatophyta</taxon>
        <taxon>Magnoliopsida</taxon>
        <taxon>eudicotyledons</taxon>
        <taxon>Gunneridae</taxon>
        <taxon>Pentapetalae</taxon>
        <taxon>asterids</taxon>
        <taxon>lamiids</taxon>
        <taxon>Solanales</taxon>
        <taxon>Solanaceae</taxon>
        <taxon>Solanoideae</taxon>
        <taxon>Solaneae</taxon>
        <taxon>Solanum</taxon>
    </lineage>
</organism>
<gene>
    <name evidence="1" type="ORF">H5410_061991</name>
</gene>
<evidence type="ECO:0000313" key="2">
    <source>
        <dbReference type="Proteomes" id="UP000824120"/>
    </source>
</evidence>